<accession>A0A9U8E9B5</accession>
<feature type="transmembrane region" description="Helical" evidence="6">
    <location>
        <begin position="600"/>
        <end position="621"/>
    </location>
</feature>
<dbReference type="Pfam" id="PF00732">
    <property type="entry name" value="GMC_oxred_N"/>
    <property type="match status" value="1"/>
</dbReference>
<feature type="binding site" evidence="5">
    <location>
        <position position="113"/>
    </location>
    <ligand>
        <name>FAD</name>
        <dbReference type="ChEBI" id="CHEBI:57692"/>
    </ligand>
</feature>
<feature type="signal peptide" evidence="7">
    <location>
        <begin position="1"/>
        <end position="18"/>
    </location>
</feature>
<keyword evidence="3" id="KW-0285">Flavoprotein</keyword>
<dbReference type="PIRSF" id="PIRSF000137">
    <property type="entry name" value="Alcohol_oxidase"/>
    <property type="match status" value="1"/>
</dbReference>
<dbReference type="Pfam" id="PF05199">
    <property type="entry name" value="GMC_oxred_C"/>
    <property type="match status" value="1"/>
</dbReference>
<dbReference type="OMA" id="HYVTISA"/>
<keyword evidence="6" id="KW-0472">Membrane</keyword>
<dbReference type="PANTHER" id="PTHR11552">
    <property type="entry name" value="GLUCOSE-METHANOL-CHOLINE GMC OXIDOREDUCTASE"/>
    <property type="match status" value="1"/>
</dbReference>
<sequence length="622" mass="69517">MMALFKLLFLAIFCQVKGKDFVRQPLDYYDYIIVGAGTAGSIIASRLSEDVNVTVLLLEEGGDDRGYATVTVPAFCQETWRNPKLVRFYNSEPLPTVYQHLLNGQAQWPRGTVLGGCSSVNNMAYVRGSKHDYDRWAESIKDDGWNYQHVLSYFKKMETVTNPELRDSHYRGLNGPVGVTRSQTVYKLTDVIIDAFRDVGYPYNHDYNAQSMEGVARTQHNVQDGERVSTAKGYIYPALHRHNLHLVIASRVDKVIITDRIARGVQFVQQNLTRSVYAKKEVILSAGTIGTPKLLLLSGVGPREDLKELNISVVSDLPVGHNLQDHLVFDLAVSINQSIGLLPGILNSDWAMAEWNILKKGPLTLADSGVTFHTSTTQQDQLVDWPDVKILFSLSPVATNTLRSFHYSPTLLNQLSVRDNVTNGFTFWPMLMRPESRGILKLRSANPKDDPVIIPNYYTKSKDVETMLRAIHICKKVLQSKPMVDIQASISDVVHLNICSQFVFDSDDYWACAVRARPRTLHHISGTCKMGSKEDITAVVDSQLRVRGIQGLRVADASIMPYIVSANTNAAVIMIGEKASDLIRGESLPPTDLHTSTANIWFLENIFLCTLIVAVVTVLMFK</sequence>
<dbReference type="InterPro" id="IPR012132">
    <property type="entry name" value="GMC_OxRdtase"/>
</dbReference>
<dbReference type="RefSeq" id="XP_013078245.2">
    <property type="nucleotide sequence ID" value="XM_013222791.2"/>
</dbReference>
<feature type="binding site" evidence="5">
    <location>
        <position position="252"/>
    </location>
    <ligand>
        <name>FAD</name>
        <dbReference type="ChEBI" id="CHEBI:57692"/>
    </ligand>
</feature>
<dbReference type="PANTHER" id="PTHR11552:SF147">
    <property type="entry name" value="CHOLINE DEHYDROGENASE, MITOCHONDRIAL"/>
    <property type="match status" value="1"/>
</dbReference>
<proteinExistence type="inferred from homology"/>
<comment type="similarity">
    <text evidence="2">Belongs to the GMC oxidoreductase family.</text>
</comment>
<evidence type="ECO:0000256" key="5">
    <source>
        <dbReference type="PIRSR" id="PIRSR000137-2"/>
    </source>
</evidence>
<feature type="chain" id="PRO_5040869633" evidence="7">
    <location>
        <begin position="19"/>
        <end position="622"/>
    </location>
</feature>
<name>A0A9U8E9B5_BIOGL</name>
<dbReference type="Gene3D" id="3.50.50.60">
    <property type="entry name" value="FAD/NAD(P)-binding domain"/>
    <property type="match status" value="1"/>
</dbReference>
<evidence type="ECO:0000256" key="6">
    <source>
        <dbReference type="SAM" id="Phobius"/>
    </source>
</evidence>
<organism evidence="9 10">
    <name type="scientific">Biomphalaria glabrata</name>
    <name type="common">Bloodfluke planorb</name>
    <name type="synonym">Freshwater snail</name>
    <dbReference type="NCBI Taxonomy" id="6526"/>
    <lineage>
        <taxon>Eukaryota</taxon>
        <taxon>Metazoa</taxon>
        <taxon>Spiralia</taxon>
        <taxon>Lophotrochozoa</taxon>
        <taxon>Mollusca</taxon>
        <taxon>Gastropoda</taxon>
        <taxon>Heterobranchia</taxon>
        <taxon>Euthyneura</taxon>
        <taxon>Panpulmonata</taxon>
        <taxon>Hygrophila</taxon>
        <taxon>Lymnaeoidea</taxon>
        <taxon>Planorbidae</taxon>
        <taxon>Biomphalaria</taxon>
    </lineage>
</organism>
<evidence type="ECO:0000259" key="8">
    <source>
        <dbReference type="PROSITE" id="PS00624"/>
    </source>
</evidence>
<reference evidence="10" key="1">
    <citation type="submission" date="2025-08" db="UniProtKB">
        <authorList>
            <consortium name="RefSeq"/>
        </authorList>
    </citation>
    <scope>IDENTIFICATION</scope>
</reference>
<evidence type="ECO:0000313" key="10">
    <source>
        <dbReference type="RefSeq" id="XP_013078245.2"/>
    </source>
</evidence>
<dbReference type="InterPro" id="IPR007867">
    <property type="entry name" value="GMC_OxRtase_C"/>
</dbReference>
<evidence type="ECO:0000256" key="1">
    <source>
        <dbReference type="ARBA" id="ARBA00001974"/>
    </source>
</evidence>
<dbReference type="GO" id="GO:0016614">
    <property type="term" value="F:oxidoreductase activity, acting on CH-OH group of donors"/>
    <property type="evidence" value="ECO:0007669"/>
    <property type="project" value="InterPro"/>
</dbReference>
<protein>
    <submittedName>
        <fullName evidence="10">Uncharacterized GMC-type oxidoreductase Mb1310-like</fullName>
    </submittedName>
</protein>
<dbReference type="PROSITE" id="PS00624">
    <property type="entry name" value="GMC_OXRED_2"/>
    <property type="match status" value="1"/>
</dbReference>
<dbReference type="Proteomes" id="UP001165740">
    <property type="component" value="Chromosome 1"/>
</dbReference>
<dbReference type="OrthoDB" id="269227at2759"/>
<keyword evidence="6" id="KW-1133">Transmembrane helix</keyword>
<evidence type="ECO:0000313" key="9">
    <source>
        <dbReference type="Proteomes" id="UP001165740"/>
    </source>
</evidence>
<evidence type="ECO:0000256" key="2">
    <source>
        <dbReference type="ARBA" id="ARBA00010790"/>
    </source>
</evidence>
<dbReference type="GO" id="GO:0050660">
    <property type="term" value="F:flavin adenine dinucleotide binding"/>
    <property type="evidence" value="ECO:0007669"/>
    <property type="project" value="InterPro"/>
</dbReference>
<dbReference type="Gene3D" id="3.30.560.10">
    <property type="entry name" value="Glucose Oxidase, domain 3"/>
    <property type="match status" value="1"/>
</dbReference>
<evidence type="ECO:0000256" key="3">
    <source>
        <dbReference type="ARBA" id="ARBA00022630"/>
    </source>
</evidence>
<keyword evidence="6" id="KW-0812">Transmembrane</keyword>
<dbReference type="InterPro" id="IPR036188">
    <property type="entry name" value="FAD/NAD-bd_sf"/>
</dbReference>
<dbReference type="InterPro" id="IPR000172">
    <property type="entry name" value="GMC_OxRdtase_N"/>
</dbReference>
<dbReference type="GeneID" id="106064300"/>
<dbReference type="SUPFAM" id="SSF54373">
    <property type="entry name" value="FAD-linked reductases, C-terminal domain"/>
    <property type="match status" value="1"/>
</dbReference>
<gene>
    <name evidence="10" type="primary">LOC106064300</name>
</gene>
<keyword evidence="4 5" id="KW-0274">FAD</keyword>
<evidence type="ECO:0000256" key="7">
    <source>
        <dbReference type="SAM" id="SignalP"/>
    </source>
</evidence>
<dbReference type="SUPFAM" id="SSF51905">
    <property type="entry name" value="FAD/NAD(P)-binding domain"/>
    <property type="match status" value="1"/>
</dbReference>
<dbReference type="AlphaFoldDB" id="A0A9U8E9B5"/>
<keyword evidence="7" id="KW-0732">Signal</keyword>
<keyword evidence="9" id="KW-1185">Reference proteome</keyword>
<dbReference type="KEGG" id="bgt:106064300"/>
<feature type="domain" description="Glucose-methanol-choline oxidoreductase N-terminal" evidence="8">
    <location>
        <begin position="287"/>
        <end position="301"/>
    </location>
</feature>
<comment type="cofactor">
    <cofactor evidence="1 5">
        <name>FAD</name>
        <dbReference type="ChEBI" id="CHEBI:57692"/>
    </cofactor>
</comment>
<evidence type="ECO:0000256" key="4">
    <source>
        <dbReference type="ARBA" id="ARBA00022827"/>
    </source>
</evidence>